<feature type="chain" id="PRO_5034251384" evidence="1">
    <location>
        <begin position="33"/>
        <end position="284"/>
    </location>
</feature>
<feature type="signal peptide" evidence="1">
    <location>
        <begin position="1"/>
        <end position="32"/>
    </location>
</feature>
<evidence type="ECO:0000256" key="1">
    <source>
        <dbReference type="SAM" id="SignalP"/>
    </source>
</evidence>
<gene>
    <name evidence="2" type="ORF">K0B96_04630</name>
</gene>
<dbReference type="Proteomes" id="UP000825051">
    <property type="component" value="Chromosome"/>
</dbReference>
<evidence type="ECO:0000313" key="2">
    <source>
        <dbReference type="EMBL" id="QYM79908.1"/>
    </source>
</evidence>
<dbReference type="RefSeq" id="WP_220164352.1">
    <property type="nucleotide sequence ID" value="NZ_CP080507.1"/>
</dbReference>
<reference evidence="2" key="1">
    <citation type="submission" date="2021-08" db="EMBL/GenBank/DDBJ databases">
        <title>Genome of a novel bacterium of the phylum Verrucomicrobia, Oleiharenicola sp. KSB-15.</title>
        <authorList>
            <person name="Chung J.-H."/>
            <person name="Ahn J.-H."/>
            <person name="Yoon Y."/>
            <person name="Kim D.-Y."/>
            <person name="An S.-H."/>
            <person name="Park I."/>
            <person name="Yeon J."/>
        </authorList>
    </citation>
    <scope>NUCLEOTIDE SEQUENCE</scope>
    <source>
        <strain evidence="2">KSB-15</strain>
    </source>
</reference>
<dbReference type="AlphaFoldDB" id="A0A8F9TY59"/>
<dbReference type="KEGG" id="ole:K0B96_04630"/>
<dbReference type="EMBL" id="CP080507">
    <property type="protein sequence ID" value="QYM79908.1"/>
    <property type="molecule type" value="Genomic_DNA"/>
</dbReference>
<name>A0A8F9TY59_9BACT</name>
<proteinExistence type="predicted"/>
<sequence length="284" mass="30320">MICPSFASTPVVRFRPLLWALGCLAIVSAASAAAPNRAPLGEQESVTVTAAQGDDAAATVTFQLRADRFGGHAPAKGEFTILSEKYIWWSHEMTVETTGDHVQASVPLAPAGMDALLIAENSVAAFPGGPENVAEVTVPRAAIVPQLASIMPPEGHAIFFNPQRPAPPAVPAADAPLDSVNAYVRAVTTWDADMQSTLSSLATELVRAQSLFTDLRTAGRLPWKPDQLKQLAARYQQTPPEQKEFEQLRSSTREQAQNYVQQWNAAHASKAGATAATLPFPADK</sequence>
<evidence type="ECO:0000313" key="3">
    <source>
        <dbReference type="Proteomes" id="UP000825051"/>
    </source>
</evidence>
<organism evidence="2 3">
    <name type="scientific">Horticoccus luteus</name>
    <dbReference type="NCBI Taxonomy" id="2862869"/>
    <lineage>
        <taxon>Bacteria</taxon>
        <taxon>Pseudomonadati</taxon>
        <taxon>Verrucomicrobiota</taxon>
        <taxon>Opitutia</taxon>
        <taxon>Opitutales</taxon>
        <taxon>Opitutaceae</taxon>
        <taxon>Horticoccus</taxon>
    </lineage>
</organism>
<keyword evidence="3" id="KW-1185">Reference proteome</keyword>
<keyword evidence="1" id="KW-0732">Signal</keyword>
<accession>A0A8F9TY59</accession>
<protein>
    <submittedName>
        <fullName evidence="2">Uncharacterized protein</fullName>
    </submittedName>
</protein>